<evidence type="ECO:0000256" key="7">
    <source>
        <dbReference type="ARBA" id="ARBA00048501"/>
    </source>
</evidence>
<evidence type="ECO:0000256" key="8">
    <source>
        <dbReference type="SAM" id="MobiDB-lite"/>
    </source>
</evidence>
<dbReference type="EC" id="6.3.4.14" evidence="2"/>
<evidence type="ECO:0000256" key="6">
    <source>
        <dbReference type="ARBA" id="ARBA00023267"/>
    </source>
</evidence>
<evidence type="ECO:0000313" key="10">
    <source>
        <dbReference type="EMBL" id="RMB62516.1"/>
    </source>
</evidence>
<feature type="region of interest" description="Disordered" evidence="8">
    <location>
        <begin position="487"/>
        <end position="515"/>
    </location>
</feature>
<evidence type="ECO:0000256" key="3">
    <source>
        <dbReference type="ARBA" id="ARBA00022598"/>
    </source>
</evidence>
<evidence type="ECO:0000313" key="11">
    <source>
        <dbReference type="Proteomes" id="UP000275256"/>
    </source>
</evidence>
<dbReference type="PANTHER" id="PTHR18866:SF33">
    <property type="entry name" value="METHYLCROTONOYL-COA CARBOXYLASE SUBUNIT ALPHA, MITOCHONDRIAL-RELATED"/>
    <property type="match status" value="1"/>
</dbReference>
<comment type="cofactor">
    <cofactor evidence="1">
        <name>biotin</name>
        <dbReference type="ChEBI" id="CHEBI:57586"/>
    </cofactor>
</comment>
<comment type="catalytic activity">
    <reaction evidence="7">
        <text>N(6)-biotinyl-L-lysyl-[protein] + hydrogencarbonate + ATP = N(6)-carboxybiotinyl-L-lysyl-[protein] + ADP + phosphate + H(+)</text>
        <dbReference type="Rhea" id="RHEA:13501"/>
        <dbReference type="Rhea" id="RHEA-COMP:10505"/>
        <dbReference type="Rhea" id="RHEA-COMP:10506"/>
        <dbReference type="ChEBI" id="CHEBI:15378"/>
        <dbReference type="ChEBI" id="CHEBI:17544"/>
        <dbReference type="ChEBI" id="CHEBI:30616"/>
        <dbReference type="ChEBI" id="CHEBI:43474"/>
        <dbReference type="ChEBI" id="CHEBI:83144"/>
        <dbReference type="ChEBI" id="CHEBI:83145"/>
        <dbReference type="ChEBI" id="CHEBI:456216"/>
        <dbReference type="EC" id="6.3.4.14"/>
    </reaction>
    <physiologicalReaction direction="left-to-right" evidence="7">
        <dbReference type="Rhea" id="RHEA:13502"/>
    </physiologicalReaction>
</comment>
<dbReference type="OrthoDB" id="3754062at2"/>
<dbReference type="GO" id="GO:0005524">
    <property type="term" value="F:ATP binding"/>
    <property type="evidence" value="ECO:0007669"/>
    <property type="project" value="UniProtKB-KW"/>
</dbReference>
<dbReference type="FunFam" id="3.40.50.20:FF:000010">
    <property type="entry name" value="Propionyl-CoA carboxylase subunit alpha"/>
    <property type="match status" value="1"/>
</dbReference>
<dbReference type="InterPro" id="IPR016185">
    <property type="entry name" value="PreATP-grasp_dom_sf"/>
</dbReference>
<evidence type="ECO:0000256" key="1">
    <source>
        <dbReference type="ARBA" id="ARBA00001953"/>
    </source>
</evidence>
<keyword evidence="4" id="KW-0547">Nucleotide-binding</keyword>
<evidence type="ECO:0000259" key="9">
    <source>
        <dbReference type="PROSITE" id="PS00867"/>
    </source>
</evidence>
<keyword evidence="6" id="KW-0092">Biotin</keyword>
<dbReference type="InterPro" id="IPR000089">
    <property type="entry name" value="Biotin_lipoyl"/>
</dbReference>
<dbReference type="Pfam" id="PF00364">
    <property type="entry name" value="Biotin_lipoyl"/>
    <property type="match status" value="1"/>
</dbReference>
<dbReference type="PANTHER" id="PTHR18866">
    <property type="entry name" value="CARBOXYLASE:PYRUVATE/ACETYL-COA/PROPIONYL-COA CARBOXYLASE"/>
    <property type="match status" value="1"/>
</dbReference>
<name>A0A3M0GYY0_9ACTN</name>
<sequence length="584" mass="61933">MSKVLIANRGEIAVRVIRAARDAGIISVAVYADSDADSLFVKLADEAFSLNGATPADTYLNVEKLLAVAERTGADAVHPGYGFLAENAQFAQSIIDAGLIWIGPPPSAIEELGDKVRARHIAQRVGAPQVPGTPDPVSGPDEVVAFAREHGLPVAIKAAFGGGGRGLKVAHTIEDIPELFESATREAVTAFGRGECFVELYLDKPRHVETQCLADQHGNVVVVSTRDCSLQRRHQKLVEEAPAPFLSEDQVDQLYSSSKAILKEAGYVGAGTCEFLVGQNGAISFLEVNTRLQVEHPVSEEVTGLDLVREMFRIASGEELGYDDPVARGHSIEFRINAEDAGRNFMPAPGTLVRWHAPSGPGVRVDEGYHAGMTVPGAFDSLVAKVIVTGADRQQAIARSRRALAELQVDGMPTVVPFHEAVLNEPAFVAPDGNFLVHTRWIETEFTGEIAPYAGTIGEPDDEGEPEVIAVEVNGRRMEVKLPAGFGARPSTAAKSARPTKRARGGAKVSAPSGNALTAPMQGTIVKVNVVEGDSVEEGQAVAVIEAMKMEQPLVAHRSGTISALAMETGASVTAGQVLCDIID</sequence>
<dbReference type="Pfam" id="PF00289">
    <property type="entry name" value="Biotin_carb_N"/>
    <property type="match status" value="1"/>
</dbReference>
<gene>
    <name evidence="10" type="ORF">EAX62_06780</name>
</gene>
<accession>A0A3M0GYY0</accession>
<reference evidence="10 11" key="1">
    <citation type="submission" date="2018-10" db="EMBL/GenBank/DDBJ databases">
        <title>Tessaracoccus antarcticuss sp. nov., isolated from sediment.</title>
        <authorList>
            <person name="Zhou L.Y."/>
            <person name="Du Z.J."/>
        </authorList>
    </citation>
    <scope>NUCLEOTIDE SEQUENCE [LARGE SCALE GENOMIC DNA]</scope>
    <source>
        <strain evidence="10 11">JDX10</strain>
    </source>
</reference>
<dbReference type="PROSITE" id="PS00188">
    <property type="entry name" value="BIOTIN"/>
    <property type="match status" value="1"/>
</dbReference>
<dbReference type="Proteomes" id="UP000275256">
    <property type="component" value="Unassembled WGS sequence"/>
</dbReference>
<dbReference type="InterPro" id="IPR005482">
    <property type="entry name" value="Biotin_COase_C"/>
</dbReference>
<dbReference type="SUPFAM" id="SSF52440">
    <property type="entry name" value="PreATP-grasp domain"/>
    <property type="match status" value="1"/>
</dbReference>
<keyword evidence="5" id="KW-0067">ATP-binding</keyword>
<dbReference type="GO" id="GO:0004075">
    <property type="term" value="F:biotin carboxylase activity"/>
    <property type="evidence" value="ECO:0007669"/>
    <property type="project" value="UniProtKB-EC"/>
</dbReference>
<dbReference type="FunFam" id="3.30.1490.20:FF:000003">
    <property type="entry name" value="acetyl-CoA carboxylase isoform X1"/>
    <property type="match status" value="1"/>
</dbReference>
<dbReference type="InterPro" id="IPR011053">
    <property type="entry name" value="Single_hybrid_motif"/>
</dbReference>
<feature type="domain" description="Carbamoyl phosphate synthase ATP-binding" evidence="9">
    <location>
        <begin position="285"/>
        <end position="292"/>
    </location>
</feature>
<dbReference type="Gene3D" id="2.40.50.100">
    <property type="match status" value="1"/>
</dbReference>
<dbReference type="SUPFAM" id="SSF51246">
    <property type="entry name" value="Rudiment single hybrid motif"/>
    <property type="match status" value="1"/>
</dbReference>
<dbReference type="InterPro" id="IPR001882">
    <property type="entry name" value="Biotin_BS"/>
</dbReference>
<evidence type="ECO:0000256" key="4">
    <source>
        <dbReference type="ARBA" id="ARBA00022741"/>
    </source>
</evidence>
<dbReference type="Gene3D" id="3.30.1490.20">
    <property type="entry name" value="ATP-grasp fold, A domain"/>
    <property type="match status" value="1"/>
</dbReference>
<organism evidence="10 11">
    <name type="scientific">Tessaracoccus antarcticus</name>
    <dbReference type="NCBI Taxonomy" id="2479848"/>
    <lineage>
        <taxon>Bacteria</taxon>
        <taxon>Bacillati</taxon>
        <taxon>Actinomycetota</taxon>
        <taxon>Actinomycetes</taxon>
        <taxon>Propionibacteriales</taxon>
        <taxon>Propionibacteriaceae</taxon>
        <taxon>Tessaracoccus</taxon>
    </lineage>
</organism>
<dbReference type="SUPFAM" id="SSF51230">
    <property type="entry name" value="Single hybrid motif"/>
    <property type="match status" value="1"/>
</dbReference>
<comment type="caution">
    <text evidence="10">The sequence shown here is derived from an EMBL/GenBank/DDBJ whole genome shotgun (WGS) entry which is preliminary data.</text>
</comment>
<dbReference type="SUPFAM" id="SSF56059">
    <property type="entry name" value="Glutathione synthetase ATP-binding domain-like"/>
    <property type="match status" value="1"/>
</dbReference>
<dbReference type="Gene3D" id="3.40.50.20">
    <property type="match status" value="1"/>
</dbReference>
<dbReference type="EMBL" id="REFW01000001">
    <property type="protein sequence ID" value="RMB62516.1"/>
    <property type="molecule type" value="Genomic_DNA"/>
</dbReference>
<dbReference type="PROSITE" id="PS00867">
    <property type="entry name" value="CPSASE_2"/>
    <property type="match status" value="1"/>
</dbReference>
<dbReference type="Pfam" id="PF02785">
    <property type="entry name" value="Biotin_carb_C"/>
    <property type="match status" value="1"/>
</dbReference>
<keyword evidence="3" id="KW-0436">Ligase</keyword>
<dbReference type="InterPro" id="IPR011054">
    <property type="entry name" value="Rudment_hybrid_motif"/>
</dbReference>
<dbReference type="InterPro" id="IPR005479">
    <property type="entry name" value="CPAse_ATP-bd"/>
</dbReference>
<proteinExistence type="predicted"/>
<dbReference type="InterPro" id="IPR050856">
    <property type="entry name" value="Biotin_carboxylase_complex"/>
</dbReference>
<dbReference type="Pfam" id="PF02786">
    <property type="entry name" value="CPSase_L_D2"/>
    <property type="match status" value="1"/>
</dbReference>
<keyword evidence="11" id="KW-1185">Reference proteome</keyword>
<dbReference type="AlphaFoldDB" id="A0A3M0GYY0"/>
<dbReference type="InterPro" id="IPR005481">
    <property type="entry name" value="BC-like_N"/>
</dbReference>
<dbReference type="CDD" id="cd06850">
    <property type="entry name" value="biotinyl_domain"/>
    <property type="match status" value="1"/>
</dbReference>
<evidence type="ECO:0000256" key="2">
    <source>
        <dbReference type="ARBA" id="ARBA00013263"/>
    </source>
</evidence>
<protein>
    <recommendedName>
        <fullName evidence="2">biotin carboxylase</fullName>
        <ecNumber evidence="2">6.3.4.14</ecNumber>
    </recommendedName>
</protein>
<dbReference type="InterPro" id="IPR013815">
    <property type="entry name" value="ATP_grasp_subdomain_1"/>
</dbReference>
<dbReference type="Gene3D" id="3.30.470.20">
    <property type="entry name" value="ATP-grasp fold, B domain"/>
    <property type="match status" value="1"/>
</dbReference>
<dbReference type="FunFam" id="2.40.50.100:FF:000003">
    <property type="entry name" value="Acetyl-CoA carboxylase biotin carboxyl carrier protein"/>
    <property type="match status" value="1"/>
</dbReference>
<dbReference type="SMART" id="SM00878">
    <property type="entry name" value="Biotin_carb_C"/>
    <property type="match status" value="1"/>
</dbReference>
<evidence type="ECO:0000256" key="5">
    <source>
        <dbReference type="ARBA" id="ARBA00022840"/>
    </source>
</evidence>